<proteinExistence type="predicted"/>
<accession>A0A1M6QWB4</accession>
<dbReference type="PANTHER" id="PTHR43666:SF1">
    <property type="entry name" value="CONSERVED PROTEIN"/>
    <property type="match status" value="1"/>
</dbReference>
<name>A0A1M6QWB4_9FIRM</name>
<dbReference type="GO" id="GO:0008237">
    <property type="term" value="F:metallopeptidase activity"/>
    <property type="evidence" value="ECO:0007669"/>
    <property type="project" value="InterPro"/>
</dbReference>
<keyword evidence="3" id="KW-1185">Reference proteome</keyword>
<evidence type="ECO:0000313" key="3">
    <source>
        <dbReference type="Proteomes" id="UP000184386"/>
    </source>
</evidence>
<dbReference type="InterPro" id="IPR036059">
    <property type="entry name" value="TldD/PmbA_sf"/>
</dbReference>
<dbReference type="OrthoDB" id="39969at2"/>
<dbReference type="InterPro" id="IPR045569">
    <property type="entry name" value="Metalloprtase-TldD/E_C"/>
</dbReference>
<gene>
    <name evidence="2" type="ORF">SAMN02745136_02059</name>
</gene>
<dbReference type="PANTHER" id="PTHR43666">
    <property type="entry name" value="TLDD PROTEIN"/>
    <property type="match status" value="1"/>
</dbReference>
<dbReference type="Proteomes" id="UP000184386">
    <property type="component" value="Unassembled WGS sequence"/>
</dbReference>
<protein>
    <submittedName>
        <fullName evidence="2">Putative modulator of DNA gyrase</fullName>
    </submittedName>
</protein>
<reference evidence="2 3" key="1">
    <citation type="submission" date="2016-11" db="EMBL/GenBank/DDBJ databases">
        <authorList>
            <person name="Jaros S."/>
            <person name="Januszkiewicz K."/>
            <person name="Wedrychowicz H."/>
        </authorList>
    </citation>
    <scope>NUCLEOTIDE SEQUENCE [LARGE SCALE GENOMIC DNA]</scope>
    <source>
        <strain evidence="2 3">DSM 15929</strain>
    </source>
</reference>
<dbReference type="Pfam" id="PF19289">
    <property type="entry name" value="PmbA_TldD_3rd"/>
    <property type="match status" value="1"/>
</dbReference>
<sequence>MLDKIISALQKNNIGHYLIKEEITESVELFFIRRRLDIRREKSVHDYSLTVYRDFEKDGKKMRGSSAIGIYNGMTAEEIEEAIKEANYAASFVCNPYYELPKGRKEDFIPSASKLASLSLAESAMLMTEALFAEDKGEDVYLNSAEMFLEKSNVHVLNSEGIDISYDKYTAKGEFVAQCPAPQDVETYQSFHYTEPDTKALKEKVKYTLETTKARAAAETAPKSGEYKVIISGPFVSTIFDYYLERSSASLIYPGYSNFTKGSKVQGEKVTGDLLTMELIANEPYSAEGIKLIDRPLVTAGELETIHGNSRFSYYLNTEPTGIYSQIKVQGGSKSFGEMKSGKYLHVVNFSDFQMDSFSGHFGGEIRLAFLCDGETVTPVTGGSINGSILDTQGNLTLSKELQKEEGYEGPFAIAFEKVNVAGI</sequence>
<feature type="domain" description="Metalloprotease TldD/E C-terminal" evidence="1">
    <location>
        <begin position="224"/>
        <end position="423"/>
    </location>
</feature>
<dbReference type="GO" id="GO:0006508">
    <property type="term" value="P:proteolysis"/>
    <property type="evidence" value="ECO:0007669"/>
    <property type="project" value="InterPro"/>
</dbReference>
<dbReference type="RefSeq" id="WP_073275486.1">
    <property type="nucleotide sequence ID" value="NZ_FRAC01000010.1"/>
</dbReference>
<evidence type="ECO:0000259" key="1">
    <source>
        <dbReference type="Pfam" id="PF19289"/>
    </source>
</evidence>
<evidence type="ECO:0000313" key="2">
    <source>
        <dbReference type="EMBL" id="SHK24413.1"/>
    </source>
</evidence>
<organism evidence="2 3">
    <name type="scientific">Anaerocolumna jejuensis DSM 15929</name>
    <dbReference type="NCBI Taxonomy" id="1121322"/>
    <lineage>
        <taxon>Bacteria</taxon>
        <taxon>Bacillati</taxon>
        <taxon>Bacillota</taxon>
        <taxon>Clostridia</taxon>
        <taxon>Lachnospirales</taxon>
        <taxon>Lachnospiraceae</taxon>
        <taxon>Anaerocolumna</taxon>
    </lineage>
</organism>
<dbReference type="AlphaFoldDB" id="A0A1M6QWB4"/>
<dbReference type="SUPFAM" id="SSF111283">
    <property type="entry name" value="Putative modulator of DNA gyrase, PmbA/TldD"/>
    <property type="match status" value="1"/>
</dbReference>
<dbReference type="EMBL" id="FRAC01000010">
    <property type="protein sequence ID" value="SHK24413.1"/>
    <property type="molecule type" value="Genomic_DNA"/>
</dbReference>
<dbReference type="STRING" id="1121322.SAMN02745136_02059"/>